<name>A0A383DHC1_9ZZZZ</name>
<gene>
    <name evidence="2" type="ORF">METZ01_LOCUS496750</name>
</gene>
<protein>
    <recommendedName>
        <fullName evidence="3">NADH-quinone oxidoreductase subunit N</fullName>
    </recommendedName>
</protein>
<accession>A0A383DHC1</accession>
<organism evidence="2">
    <name type="scientific">marine metagenome</name>
    <dbReference type="NCBI Taxonomy" id="408172"/>
    <lineage>
        <taxon>unclassified sequences</taxon>
        <taxon>metagenomes</taxon>
        <taxon>ecological metagenomes</taxon>
    </lineage>
</organism>
<evidence type="ECO:0000313" key="2">
    <source>
        <dbReference type="EMBL" id="SVE43896.1"/>
    </source>
</evidence>
<dbReference type="AlphaFoldDB" id="A0A383DHC1"/>
<feature type="transmembrane region" description="Helical" evidence="1">
    <location>
        <begin position="12"/>
        <end position="34"/>
    </location>
</feature>
<feature type="non-terminal residue" evidence="2">
    <location>
        <position position="92"/>
    </location>
</feature>
<feature type="transmembrane region" description="Helical" evidence="1">
    <location>
        <begin position="41"/>
        <end position="59"/>
    </location>
</feature>
<dbReference type="EMBL" id="UINC01217338">
    <property type="protein sequence ID" value="SVE43896.1"/>
    <property type="molecule type" value="Genomic_DNA"/>
</dbReference>
<sequence length="92" mass="9737">MEALGFTSSDFYYILPELLLTGGALLVLLINVIVPQREGMLFGLSLATVIISAVALLSFTGVDVTASRGLLAIDGFALFFKEIILVSTGLTL</sequence>
<keyword evidence="1" id="KW-1133">Transmembrane helix</keyword>
<evidence type="ECO:0008006" key="3">
    <source>
        <dbReference type="Google" id="ProtNLM"/>
    </source>
</evidence>
<reference evidence="2" key="1">
    <citation type="submission" date="2018-05" db="EMBL/GenBank/DDBJ databases">
        <authorList>
            <person name="Lanie J.A."/>
            <person name="Ng W.-L."/>
            <person name="Kazmierczak K.M."/>
            <person name="Andrzejewski T.M."/>
            <person name="Davidsen T.M."/>
            <person name="Wayne K.J."/>
            <person name="Tettelin H."/>
            <person name="Glass J.I."/>
            <person name="Rusch D."/>
            <person name="Podicherti R."/>
            <person name="Tsui H.-C.T."/>
            <person name="Winkler M.E."/>
        </authorList>
    </citation>
    <scope>NUCLEOTIDE SEQUENCE</scope>
</reference>
<evidence type="ECO:0000256" key="1">
    <source>
        <dbReference type="SAM" id="Phobius"/>
    </source>
</evidence>
<keyword evidence="1" id="KW-0812">Transmembrane</keyword>
<feature type="transmembrane region" description="Helical" evidence="1">
    <location>
        <begin position="71"/>
        <end position="90"/>
    </location>
</feature>
<keyword evidence="1" id="KW-0472">Membrane</keyword>
<proteinExistence type="predicted"/>